<organism evidence="5 6">
    <name type="scientific">Nonomuraea wenchangensis</name>
    <dbReference type="NCBI Taxonomy" id="568860"/>
    <lineage>
        <taxon>Bacteria</taxon>
        <taxon>Bacillati</taxon>
        <taxon>Actinomycetota</taxon>
        <taxon>Actinomycetes</taxon>
        <taxon>Streptosporangiales</taxon>
        <taxon>Streptosporangiaceae</taxon>
        <taxon>Nonomuraea</taxon>
    </lineage>
</organism>
<gene>
    <name evidence="5" type="ORF">SAMN05421811_102299</name>
</gene>
<comment type="subcellular location">
    <subcellularLocation>
        <location evidence="1">Secreted</location>
    </subcellularLocation>
</comment>
<feature type="domain" description="Carbohydrate-binding module family 96" evidence="4">
    <location>
        <begin position="37"/>
        <end position="172"/>
    </location>
</feature>
<dbReference type="GO" id="GO:0030246">
    <property type="term" value="F:carbohydrate binding"/>
    <property type="evidence" value="ECO:0007669"/>
    <property type="project" value="UniProtKB-KW"/>
</dbReference>
<evidence type="ECO:0000256" key="1">
    <source>
        <dbReference type="ARBA" id="ARBA00004613"/>
    </source>
</evidence>
<evidence type="ECO:0000259" key="4">
    <source>
        <dbReference type="Pfam" id="PF24517"/>
    </source>
</evidence>
<dbReference type="STRING" id="568860.SAMN05421811_102299"/>
<dbReference type="InterPro" id="IPR013320">
    <property type="entry name" value="ConA-like_dom_sf"/>
</dbReference>
<dbReference type="NCBIfam" id="NF033679">
    <property type="entry name" value="DNRLRE_dom"/>
    <property type="match status" value="1"/>
</dbReference>
<dbReference type="Gene3D" id="2.60.120.200">
    <property type="match status" value="1"/>
</dbReference>
<dbReference type="GO" id="GO:0005576">
    <property type="term" value="C:extracellular region"/>
    <property type="evidence" value="ECO:0007669"/>
    <property type="project" value="UniProtKB-SubCell"/>
</dbReference>
<keyword evidence="3" id="KW-0732">Signal</keyword>
<dbReference type="SUPFAM" id="SSF49899">
    <property type="entry name" value="Concanavalin A-like lectins/glucanases"/>
    <property type="match status" value="1"/>
</dbReference>
<name>A0A1I0CGS6_9ACTN</name>
<keyword evidence="6" id="KW-1185">Reference proteome</keyword>
<keyword evidence="5" id="KW-0430">Lectin</keyword>
<sequence>MCWAHLVRCDAPHDLRAYAFTLPEATQRQKADDGEPLVERAYLKFDTAALTNVNVSAATLNMRRTEAYGCGDAQSGIKAQRVTAAWTDTALTWENQPGTTTAGEAVANDTATCGAPGTMSWNLAAMAQAWASGSANHGLMLRGVDETLDGRPQYDRAFDSFNATNKPTLNVTYTLGSTPTISALQISPATSTGGTVTATSLTPQLAATVADTAGGTLTGQFEVEHDPAATGQDSGQIWAGTSPAVSSGGQATVNVPAGRLTDGWKIRWRARAANAATSSTSTWSDWQTATVDVPNPTVSAFQVTPSQVVNGVTVATNLTPALQATVTDPAAQPLRAEFELEHDPAATGQGTGQIWAGAVDNVASGAQASATVPDGKLTDGWKARWRVRAVNTASSPWSDWQNLTIDVPDAVSEPAVGALQVSPSKQVDGGTVTPTRTPALLVQVSDPAGKLLRAEAEIEHDPAATGQGTGQIWAGSADNVASGTQASVPVPAGRLTDGLKVRWRLRAVTDQSASAWSDWQQVTVDVTQPGEEPLAQTAEPVIRTDQSFSVAAWLRWDDKEGDYSVIEQRGAHQAPFRLGNTRDHGLIFTLSSADTANAVHEGVLSSVEPPVNEWFHLAGIYDAAAGTASLYLNG</sequence>
<dbReference type="EMBL" id="FOHX01000002">
    <property type="protein sequence ID" value="SET18305.1"/>
    <property type="molecule type" value="Genomic_DNA"/>
</dbReference>
<accession>A0A1I0CGS6</accession>
<dbReference type="Pfam" id="PF24517">
    <property type="entry name" value="CBM96"/>
    <property type="match status" value="1"/>
</dbReference>
<proteinExistence type="predicted"/>
<evidence type="ECO:0000256" key="2">
    <source>
        <dbReference type="ARBA" id="ARBA00022525"/>
    </source>
</evidence>
<evidence type="ECO:0000313" key="5">
    <source>
        <dbReference type="EMBL" id="SET18305.1"/>
    </source>
</evidence>
<dbReference type="InterPro" id="IPR055372">
    <property type="entry name" value="CBM96"/>
</dbReference>
<evidence type="ECO:0000256" key="3">
    <source>
        <dbReference type="ARBA" id="ARBA00022729"/>
    </source>
</evidence>
<reference evidence="5 6" key="1">
    <citation type="submission" date="2016-10" db="EMBL/GenBank/DDBJ databases">
        <authorList>
            <person name="de Groot N.N."/>
        </authorList>
    </citation>
    <scope>NUCLEOTIDE SEQUENCE [LARGE SCALE GENOMIC DNA]</scope>
    <source>
        <strain evidence="5 6">CGMCC 4.5598</strain>
    </source>
</reference>
<protein>
    <submittedName>
        <fullName evidence="5">Concanavalin A-like lectin/glucanases superfamily protein</fullName>
    </submittedName>
</protein>
<dbReference type="RefSeq" id="WP_091077841.1">
    <property type="nucleotide sequence ID" value="NZ_FOHX01000002.1"/>
</dbReference>
<keyword evidence="2" id="KW-0964">Secreted</keyword>
<dbReference type="AlphaFoldDB" id="A0A1I0CGS6"/>
<dbReference type="Proteomes" id="UP000199361">
    <property type="component" value="Unassembled WGS sequence"/>
</dbReference>
<evidence type="ECO:0000313" key="6">
    <source>
        <dbReference type="Proteomes" id="UP000199361"/>
    </source>
</evidence>